<dbReference type="KEGG" id="pti:PHATRDRAFT_35099"/>
<sequence>MVLFQHRSQPSRPTLAVCVRDPSLTSVTSQDSEIDSTTPAHGTRRRHALVRWRSRREISTVASTAPHHPNLPRPHGPTLRPLERSRSLASIIKPASVRSLVQRPSPDRHAVYRELGMGPLRFAPAPDVPSTSLHDLTVPQRLVVRILWEQWRDRNPADVSAEWEHWCLCFARCSPGAANFDSRNAWKVMKHFDKRYVNLKAVTLESRLAAKTVVPVPGLRTHQGLDVVYVRPSRFHPKTDNVPAILDPLVYVLMNMTVTHESASTNGLCIVLNMEQWTMRHYTTDFLRRFWAVFQGFRAPVRVRQVLIVDPPSWFATIGRLMTSSMMTDDFAARVHRTPSAALGQYLADGYTQHLPDDMVGGSVPTADLVRDYLAFRKYVEAVEEVPPSTRPPLTRGFQSERRVRFEFPTFK</sequence>
<reference evidence="3 4" key="1">
    <citation type="journal article" date="2008" name="Nature">
        <title>The Phaeodactylum genome reveals the evolutionary history of diatom genomes.</title>
        <authorList>
            <person name="Bowler C."/>
            <person name="Allen A.E."/>
            <person name="Badger J.H."/>
            <person name="Grimwood J."/>
            <person name="Jabbari K."/>
            <person name="Kuo A."/>
            <person name="Maheswari U."/>
            <person name="Martens C."/>
            <person name="Maumus F."/>
            <person name="Otillar R.P."/>
            <person name="Rayko E."/>
            <person name="Salamov A."/>
            <person name="Vandepoele K."/>
            <person name="Beszteri B."/>
            <person name="Gruber A."/>
            <person name="Heijde M."/>
            <person name="Katinka M."/>
            <person name="Mock T."/>
            <person name="Valentin K."/>
            <person name="Verret F."/>
            <person name="Berges J.A."/>
            <person name="Brownlee C."/>
            <person name="Cadoret J.P."/>
            <person name="Chiovitti A."/>
            <person name="Choi C.J."/>
            <person name="Coesel S."/>
            <person name="De Martino A."/>
            <person name="Detter J.C."/>
            <person name="Durkin C."/>
            <person name="Falciatore A."/>
            <person name="Fournet J."/>
            <person name="Haruta M."/>
            <person name="Huysman M.J."/>
            <person name="Jenkins B.D."/>
            <person name="Jiroutova K."/>
            <person name="Jorgensen R.E."/>
            <person name="Joubert Y."/>
            <person name="Kaplan A."/>
            <person name="Kroger N."/>
            <person name="Kroth P.G."/>
            <person name="La Roche J."/>
            <person name="Lindquist E."/>
            <person name="Lommer M."/>
            <person name="Martin-Jezequel V."/>
            <person name="Lopez P.J."/>
            <person name="Lucas S."/>
            <person name="Mangogna M."/>
            <person name="McGinnis K."/>
            <person name="Medlin L.K."/>
            <person name="Montsant A."/>
            <person name="Oudot-Le Secq M.P."/>
            <person name="Napoli C."/>
            <person name="Obornik M."/>
            <person name="Parker M.S."/>
            <person name="Petit J.L."/>
            <person name="Porcel B.M."/>
            <person name="Poulsen N."/>
            <person name="Robison M."/>
            <person name="Rychlewski L."/>
            <person name="Rynearson T.A."/>
            <person name="Schmutz J."/>
            <person name="Shapiro H."/>
            <person name="Siaut M."/>
            <person name="Stanley M."/>
            <person name="Sussman M.R."/>
            <person name="Taylor A.R."/>
            <person name="Vardi A."/>
            <person name="von Dassow P."/>
            <person name="Vyverman W."/>
            <person name="Willis A."/>
            <person name="Wyrwicz L.S."/>
            <person name="Rokhsar D.S."/>
            <person name="Weissenbach J."/>
            <person name="Armbrust E.V."/>
            <person name="Green B.R."/>
            <person name="Van de Peer Y."/>
            <person name="Grigoriev I.V."/>
        </authorList>
    </citation>
    <scope>NUCLEOTIDE SEQUENCE [LARGE SCALE GENOMIC DNA]</scope>
    <source>
        <strain evidence="3 4">CCAP 1055/1</strain>
    </source>
</reference>
<dbReference type="InterPro" id="IPR001251">
    <property type="entry name" value="CRAL-TRIO_dom"/>
</dbReference>
<dbReference type="SUPFAM" id="SSF52087">
    <property type="entry name" value="CRAL/TRIO domain"/>
    <property type="match status" value="1"/>
</dbReference>
<dbReference type="OrthoDB" id="1434354at2759"/>
<dbReference type="InterPro" id="IPR036865">
    <property type="entry name" value="CRAL-TRIO_dom_sf"/>
</dbReference>
<keyword evidence="4" id="KW-1185">Reference proteome</keyword>
<dbReference type="GO" id="GO:0016020">
    <property type="term" value="C:membrane"/>
    <property type="evidence" value="ECO:0007669"/>
    <property type="project" value="TreeGrafter"/>
</dbReference>
<feature type="region of interest" description="Disordered" evidence="1">
    <location>
        <begin position="24"/>
        <end position="45"/>
    </location>
</feature>
<dbReference type="GeneID" id="7200524"/>
<evidence type="ECO:0000259" key="2">
    <source>
        <dbReference type="PROSITE" id="PS50191"/>
    </source>
</evidence>
<proteinExistence type="predicted"/>
<protein>
    <recommendedName>
        <fullName evidence="2">CRAL-TRIO domain-containing protein</fullName>
    </recommendedName>
</protein>
<dbReference type="Pfam" id="PF00650">
    <property type="entry name" value="CRAL_TRIO"/>
    <property type="match status" value="1"/>
</dbReference>
<dbReference type="PROSITE" id="PS50191">
    <property type="entry name" value="CRAL_TRIO"/>
    <property type="match status" value="1"/>
</dbReference>
<accession>B7FXK0</accession>
<dbReference type="PANTHER" id="PTHR10174:SF208">
    <property type="entry name" value="CRAL-TRIO DOMAIN-CONTAINING PROTEIN DDB_G0278031"/>
    <property type="match status" value="1"/>
</dbReference>
<evidence type="ECO:0000256" key="1">
    <source>
        <dbReference type="SAM" id="MobiDB-lite"/>
    </source>
</evidence>
<feature type="domain" description="CRAL-TRIO" evidence="2">
    <location>
        <begin position="204"/>
        <end position="365"/>
    </location>
</feature>
<dbReference type="RefSeq" id="XP_002179783.1">
    <property type="nucleotide sequence ID" value="XM_002179747.1"/>
</dbReference>
<dbReference type="AlphaFoldDB" id="B7FXK0"/>
<gene>
    <name evidence="3" type="ORF">PHATRDRAFT_35099</name>
</gene>
<organism evidence="3 4">
    <name type="scientific">Phaeodactylum tricornutum (strain CCAP 1055/1)</name>
    <dbReference type="NCBI Taxonomy" id="556484"/>
    <lineage>
        <taxon>Eukaryota</taxon>
        <taxon>Sar</taxon>
        <taxon>Stramenopiles</taxon>
        <taxon>Ochrophyta</taxon>
        <taxon>Bacillariophyta</taxon>
        <taxon>Bacillariophyceae</taxon>
        <taxon>Bacillariophycidae</taxon>
        <taxon>Naviculales</taxon>
        <taxon>Phaeodactylaceae</taxon>
        <taxon>Phaeodactylum</taxon>
    </lineage>
</organism>
<reference evidence="4" key="2">
    <citation type="submission" date="2008-08" db="EMBL/GenBank/DDBJ databases">
        <authorList>
            <consortium name="Diatom Consortium"/>
            <person name="Grigoriev I."/>
            <person name="Grimwood J."/>
            <person name="Kuo A."/>
            <person name="Otillar R.P."/>
            <person name="Salamov A."/>
            <person name="Detter J.C."/>
            <person name="Lindquist E."/>
            <person name="Shapiro H."/>
            <person name="Lucas S."/>
            <person name="Glavina del Rio T."/>
            <person name="Pitluck S."/>
            <person name="Rokhsar D."/>
            <person name="Bowler C."/>
        </authorList>
    </citation>
    <scope>GENOME REANNOTATION</scope>
    <source>
        <strain evidence="4">CCAP 1055/1</strain>
    </source>
</reference>
<dbReference type="PANTHER" id="PTHR10174">
    <property type="entry name" value="ALPHA-TOCOPHEROL TRANSFER PROTEIN-RELATED"/>
    <property type="match status" value="1"/>
</dbReference>
<name>B7FXK0_PHATC</name>
<dbReference type="HOGENOM" id="CLU_668124_0_0_1"/>
<dbReference type="CDD" id="cd00170">
    <property type="entry name" value="SEC14"/>
    <property type="match status" value="1"/>
</dbReference>
<dbReference type="Gene3D" id="3.40.525.10">
    <property type="entry name" value="CRAL-TRIO lipid binding domain"/>
    <property type="match status" value="1"/>
</dbReference>
<dbReference type="GO" id="GO:1902936">
    <property type="term" value="F:phosphatidylinositol bisphosphate binding"/>
    <property type="evidence" value="ECO:0007669"/>
    <property type="project" value="TreeGrafter"/>
</dbReference>
<feature type="compositionally biased region" description="Polar residues" evidence="1">
    <location>
        <begin position="24"/>
        <end position="40"/>
    </location>
</feature>
<dbReference type="EMBL" id="CM000610">
    <property type="protein sequence ID" value="EEC48769.1"/>
    <property type="molecule type" value="Genomic_DNA"/>
</dbReference>
<evidence type="ECO:0000313" key="3">
    <source>
        <dbReference type="EMBL" id="EEC48769.1"/>
    </source>
</evidence>
<dbReference type="SMART" id="SM00516">
    <property type="entry name" value="SEC14"/>
    <property type="match status" value="1"/>
</dbReference>
<dbReference type="PaxDb" id="2850-Phatr35099"/>
<dbReference type="InParanoid" id="B7FXK0"/>
<dbReference type="Proteomes" id="UP000000759">
    <property type="component" value="Chromosome 7"/>
</dbReference>
<evidence type="ECO:0000313" key="4">
    <source>
        <dbReference type="Proteomes" id="UP000000759"/>
    </source>
</evidence>